<gene>
    <name evidence="1" type="ORF">SNE40_012879</name>
</gene>
<sequence>MQNVTVTELTSDDIRRRNKRLNLESIFAEATVVSGIAATHHIKFDQQLGLCTYTITNDDNFQVSSSSASTSSSATSSSNNIGVGMLLTMMVCFSLVK</sequence>
<comment type="caution">
    <text evidence="1">The sequence shown here is derived from an EMBL/GenBank/DDBJ whole genome shotgun (WGS) entry which is preliminary data.</text>
</comment>
<dbReference type="Proteomes" id="UP001347796">
    <property type="component" value="Unassembled WGS sequence"/>
</dbReference>
<accession>A0AAN8JMF9</accession>
<dbReference type="AlphaFoldDB" id="A0AAN8JMF9"/>
<name>A0AAN8JMF9_PATCE</name>
<organism evidence="1 2">
    <name type="scientific">Patella caerulea</name>
    <name type="common">Rayed Mediterranean limpet</name>
    <dbReference type="NCBI Taxonomy" id="87958"/>
    <lineage>
        <taxon>Eukaryota</taxon>
        <taxon>Metazoa</taxon>
        <taxon>Spiralia</taxon>
        <taxon>Lophotrochozoa</taxon>
        <taxon>Mollusca</taxon>
        <taxon>Gastropoda</taxon>
        <taxon>Patellogastropoda</taxon>
        <taxon>Patelloidea</taxon>
        <taxon>Patellidae</taxon>
        <taxon>Patella</taxon>
    </lineage>
</organism>
<protein>
    <submittedName>
        <fullName evidence="1">Uncharacterized protein</fullName>
    </submittedName>
</protein>
<reference evidence="1 2" key="1">
    <citation type="submission" date="2024-01" db="EMBL/GenBank/DDBJ databases">
        <title>The genome of the rayed Mediterranean limpet Patella caerulea (Linnaeus, 1758).</title>
        <authorList>
            <person name="Anh-Thu Weber A."/>
            <person name="Halstead-Nussloch G."/>
        </authorList>
    </citation>
    <scope>NUCLEOTIDE SEQUENCE [LARGE SCALE GENOMIC DNA]</scope>
    <source>
        <strain evidence="1">AATW-2023a</strain>
        <tissue evidence="1">Whole specimen</tissue>
    </source>
</reference>
<dbReference type="EMBL" id="JAZGQO010000009">
    <property type="protein sequence ID" value="KAK6178040.1"/>
    <property type="molecule type" value="Genomic_DNA"/>
</dbReference>
<evidence type="ECO:0000313" key="2">
    <source>
        <dbReference type="Proteomes" id="UP001347796"/>
    </source>
</evidence>
<keyword evidence="2" id="KW-1185">Reference proteome</keyword>
<proteinExistence type="predicted"/>
<evidence type="ECO:0000313" key="1">
    <source>
        <dbReference type="EMBL" id="KAK6178040.1"/>
    </source>
</evidence>